<organism evidence="1 2">
    <name type="scientific">Rhodobacter xanthinilyticus</name>
    <dbReference type="NCBI Taxonomy" id="1850250"/>
    <lineage>
        <taxon>Bacteria</taxon>
        <taxon>Pseudomonadati</taxon>
        <taxon>Pseudomonadota</taxon>
        <taxon>Alphaproteobacteria</taxon>
        <taxon>Rhodobacterales</taxon>
        <taxon>Rhodobacter group</taxon>
        <taxon>Rhodobacter</taxon>
    </lineage>
</organism>
<dbReference type="STRING" id="1850250.LPB142_15675"/>
<dbReference type="Proteomes" id="UP000176562">
    <property type="component" value="Chromosome"/>
</dbReference>
<dbReference type="AlphaFoldDB" id="A0A1D9MFE0"/>
<accession>A0A1D9MFE0</accession>
<dbReference type="RefSeq" id="WP_071166931.1">
    <property type="nucleotide sequence ID" value="NZ_CP017781.1"/>
</dbReference>
<keyword evidence="1" id="KW-0378">Hydrolase</keyword>
<keyword evidence="2" id="KW-1185">Reference proteome</keyword>
<keyword evidence="1" id="KW-0326">Glycosidase</keyword>
<sequence length="172" mass="19541">MTGQLPPKFQGHASNDQPIASITWVDLTFHRHRVEQWIRFGHACREQVIDRQRRRLAFASGAVFACIRWAGNDHGTVAARLVILRAVFRTEPFQTLGFVHPGAEILLQLDGWPRVKRTLEIIDAIEALGIDPTAVAPDHWRHVHNRLAAGQSPSVYSSARHAAWLARRRIWP</sequence>
<dbReference type="KEGG" id="rhp:LPB142_15675"/>
<gene>
    <name evidence="1" type="ORF">LPB142_15675</name>
</gene>
<dbReference type="InterPro" id="IPR021263">
    <property type="entry name" value="DUF2840"/>
</dbReference>
<evidence type="ECO:0000313" key="1">
    <source>
        <dbReference type="EMBL" id="AOZ70595.1"/>
    </source>
</evidence>
<proteinExistence type="predicted"/>
<dbReference type="EMBL" id="CP017781">
    <property type="protein sequence ID" value="AOZ70595.1"/>
    <property type="molecule type" value="Genomic_DNA"/>
</dbReference>
<dbReference type="GO" id="GO:0016798">
    <property type="term" value="F:hydrolase activity, acting on glycosyl bonds"/>
    <property type="evidence" value="ECO:0007669"/>
    <property type="project" value="UniProtKB-KW"/>
</dbReference>
<name>A0A1D9MFE0_9RHOB</name>
<protein>
    <submittedName>
        <fullName evidence="1">Glycosidase</fullName>
    </submittedName>
</protein>
<dbReference type="Pfam" id="PF11000">
    <property type="entry name" value="DUF2840"/>
    <property type="match status" value="1"/>
</dbReference>
<evidence type="ECO:0000313" key="2">
    <source>
        <dbReference type="Proteomes" id="UP000176562"/>
    </source>
</evidence>
<reference evidence="1 2" key="1">
    <citation type="submission" date="2016-10" db="EMBL/GenBank/DDBJ databases">
        <title>Rhodobacter sp. LPB0142, isolated from sea water.</title>
        <authorList>
            <person name="Kim E."/>
            <person name="Yi H."/>
        </authorList>
    </citation>
    <scope>NUCLEOTIDE SEQUENCE [LARGE SCALE GENOMIC DNA]</scope>
    <source>
        <strain evidence="1 2">LPB0142</strain>
    </source>
</reference>